<keyword evidence="2 9" id="KW-0813">Transport</keyword>
<keyword evidence="4 9" id="KW-0812">Transmembrane</keyword>
<dbReference type="InterPro" id="IPR022813">
    <property type="entry name" value="SecD/SecF_arch_bac"/>
</dbReference>
<dbReference type="Gene3D" id="3.30.70.3400">
    <property type="match status" value="2"/>
</dbReference>
<dbReference type="EMBL" id="JACXLC010000001">
    <property type="protein sequence ID" value="MBD2842223.1"/>
    <property type="molecule type" value="Genomic_DNA"/>
</dbReference>
<feature type="domain" description="Protein translocase subunit SecDF P1" evidence="11">
    <location>
        <begin position="157"/>
        <end position="216"/>
    </location>
</feature>
<evidence type="ECO:0000313" key="14">
    <source>
        <dbReference type="Proteomes" id="UP000635384"/>
    </source>
</evidence>
<comment type="subcellular location">
    <subcellularLocation>
        <location evidence="1 9">Cell membrane</location>
        <topology evidence="1 9">Multi-pass membrane protein</topology>
    </subcellularLocation>
</comment>
<evidence type="ECO:0000256" key="8">
    <source>
        <dbReference type="ARBA" id="ARBA00023136"/>
    </source>
</evidence>
<dbReference type="PANTHER" id="PTHR30081">
    <property type="entry name" value="PROTEIN-EXPORT MEMBRANE PROTEIN SEC"/>
    <property type="match status" value="1"/>
</dbReference>
<dbReference type="HAMAP" id="MF_01463_B">
    <property type="entry name" value="SecD_B"/>
    <property type="match status" value="1"/>
</dbReference>
<dbReference type="Pfam" id="PF07549">
    <property type="entry name" value="Sec_GG"/>
    <property type="match status" value="1"/>
</dbReference>
<feature type="transmembrane region" description="Helical" evidence="9">
    <location>
        <begin position="395"/>
        <end position="415"/>
    </location>
</feature>
<comment type="function">
    <text evidence="9">Part of the Sec protein translocase complex. Interacts with the SecYEG preprotein conducting channel. SecDF uses the proton motive force (PMF) to complete protein translocation after the ATP-dependent function of SecA.</text>
</comment>
<comment type="similarity">
    <text evidence="9">Belongs to the SecD/SecF family. SecD subfamily.</text>
</comment>
<evidence type="ECO:0000259" key="10">
    <source>
        <dbReference type="Pfam" id="PF02355"/>
    </source>
</evidence>
<keyword evidence="8 9" id="KW-0472">Membrane</keyword>
<comment type="caution">
    <text evidence="13">The sequence shown here is derived from an EMBL/GenBank/DDBJ whole genome shotgun (WGS) entry which is preliminary data.</text>
</comment>
<gene>
    <name evidence="9 13" type="primary">secD</name>
    <name evidence="13" type="ORF">IB285_08135</name>
</gene>
<organism evidence="13 14">
    <name type="scientific">Erythrobacter rubeus</name>
    <dbReference type="NCBI Taxonomy" id="2760803"/>
    <lineage>
        <taxon>Bacteria</taxon>
        <taxon>Pseudomonadati</taxon>
        <taxon>Pseudomonadota</taxon>
        <taxon>Alphaproteobacteria</taxon>
        <taxon>Sphingomonadales</taxon>
        <taxon>Erythrobacteraceae</taxon>
        <taxon>Erythrobacter/Porphyrobacter group</taxon>
        <taxon>Erythrobacter</taxon>
    </lineage>
</organism>
<comment type="subunit">
    <text evidence="9">Forms a complex with SecF. Part of the essential Sec protein translocation apparatus which comprises SecA, SecYEG and auxiliary proteins SecDF-YajC and YidC.</text>
</comment>
<dbReference type="RefSeq" id="WP_190787704.1">
    <property type="nucleotide sequence ID" value="NZ_JACXLC010000001.1"/>
</dbReference>
<feature type="transmembrane region" description="Helical" evidence="9">
    <location>
        <begin position="469"/>
        <end position="488"/>
    </location>
</feature>
<evidence type="ECO:0000256" key="1">
    <source>
        <dbReference type="ARBA" id="ARBA00004651"/>
    </source>
</evidence>
<evidence type="ECO:0000313" key="13">
    <source>
        <dbReference type="EMBL" id="MBD2842223.1"/>
    </source>
</evidence>
<feature type="transmembrane region" description="Helical" evidence="9">
    <location>
        <begin position="371"/>
        <end position="388"/>
    </location>
</feature>
<evidence type="ECO:0000256" key="5">
    <source>
        <dbReference type="ARBA" id="ARBA00022927"/>
    </source>
</evidence>
<protein>
    <recommendedName>
        <fullName evidence="9">Protein translocase subunit SecD</fullName>
    </recommendedName>
</protein>
<dbReference type="Gene3D" id="3.30.1360.200">
    <property type="match status" value="1"/>
</dbReference>
<sequence length="532" mass="57180">MLDFPLWKKIWLWVLTLVAVAAAIPSLYNATGGEWPEGLPSPTVNLGLDLAGGSHLLLEAESEEVAAQRLENMEEAVRAAMRNAEPRIRIGDVSTANGELSFMLDSAADIDRARGILEPMMQGQNLVREWDLSVVDTQRMVLTPTQGGTENAVNDAMESATEVVRRRIDELGTREPTIIRQGDTRIVVQVPGLEDPEALKELLGQTAQLEFKLVDENALITNIQAGIAPPGSQIFPYAVGSDFEGQSVAVKRLGGIRGDSLTGAQSGIDPETNEDVVNIQFDQQGGQKFAQLSTQNVGKQFAIILDGEVLSTPVFREPILGGSAQISGSFTAESANNLAISLRSGALPVPLTVIEERTVSAELGQDSIQRGLIAMLIGSLAVIALMIATYGRFGIYATIALFFNVLILLGIMAGLNTTLTLPGIAGFVLTIGAAVDANVLINERIREERKRGRRVIAAVENGYKEASRAIYDANITNFIAGVLLFLFGSGPVRGFAVVLIIGLFTSVFTALTLTRMWVSGWLRAKRPSDINV</sequence>
<dbReference type="NCBIfam" id="TIGR00916">
    <property type="entry name" value="2A0604s01"/>
    <property type="match status" value="1"/>
</dbReference>
<evidence type="ECO:0000256" key="9">
    <source>
        <dbReference type="HAMAP-Rule" id="MF_01463"/>
    </source>
</evidence>
<dbReference type="PRINTS" id="PR00702">
    <property type="entry name" value="ACRIFLAVINRP"/>
</dbReference>
<dbReference type="SUPFAM" id="SSF82866">
    <property type="entry name" value="Multidrug efflux transporter AcrB transmembrane domain"/>
    <property type="match status" value="1"/>
</dbReference>
<evidence type="ECO:0000256" key="4">
    <source>
        <dbReference type="ARBA" id="ARBA00022692"/>
    </source>
</evidence>
<keyword evidence="6 9" id="KW-1133">Transmembrane helix</keyword>
<accession>A0ABR8KT07</accession>
<evidence type="ECO:0000256" key="6">
    <source>
        <dbReference type="ARBA" id="ARBA00022989"/>
    </source>
</evidence>
<evidence type="ECO:0000259" key="12">
    <source>
        <dbReference type="Pfam" id="PF22599"/>
    </source>
</evidence>
<dbReference type="InterPro" id="IPR005791">
    <property type="entry name" value="SecD"/>
</dbReference>
<dbReference type="InterPro" id="IPR001036">
    <property type="entry name" value="Acrflvin-R"/>
</dbReference>
<dbReference type="PANTHER" id="PTHR30081:SF1">
    <property type="entry name" value="PROTEIN TRANSLOCASE SUBUNIT SECD"/>
    <property type="match status" value="1"/>
</dbReference>
<feature type="transmembrane region" description="Helical" evidence="9">
    <location>
        <begin position="421"/>
        <end position="441"/>
    </location>
</feature>
<dbReference type="Pfam" id="PF22599">
    <property type="entry name" value="SecDF_P1_head"/>
    <property type="match status" value="1"/>
</dbReference>
<name>A0ABR8KT07_9SPHN</name>
<dbReference type="Pfam" id="PF21760">
    <property type="entry name" value="SecD_1st"/>
    <property type="match status" value="1"/>
</dbReference>
<dbReference type="InterPro" id="IPR055344">
    <property type="entry name" value="SecD_SecF_C_bact"/>
</dbReference>
<feature type="transmembrane region" description="Helical" evidence="9">
    <location>
        <begin position="494"/>
        <end position="518"/>
    </location>
</feature>
<evidence type="ECO:0000256" key="3">
    <source>
        <dbReference type="ARBA" id="ARBA00022475"/>
    </source>
</evidence>
<comment type="caution">
    <text evidence="9">Lacks conserved residue(s) required for the propagation of feature annotation.</text>
</comment>
<dbReference type="InterPro" id="IPR022646">
    <property type="entry name" value="SecD/SecF_CS"/>
</dbReference>
<evidence type="ECO:0000256" key="2">
    <source>
        <dbReference type="ARBA" id="ARBA00022448"/>
    </source>
</evidence>
<dbReference type="Proteomes" id="UP000635384">
    <property type="component" value="Unassembled WGS sequence"/>
</dbReference>
<keyword evidence="3 9" id="KW-1003">Cell membrane</keyword>
<evidence type="ECO:0000259" key="11">
    <source>
        <dbReference type="Pfam" id="PF21760"/>
    </source>
</evidence>
<dbReference type="NCBIfam" id="TIGR01129">
    <property type="entry name" value="secD"/>
    <property type="match status" value="1"/>
</dbReference>
<dbReference type="Pfam" id="PF02355">
    <property type="entry name" value="SecD_SecF_C"/>
    <property type="match status" value="1"/>
</dbReference>
<keyword evidence="5 9" id="KW-0653">Protein transport</keyword>
<feature type="domain" description="Protein export membrane protein SecD/SecF C-terminal" evidence="10">
    <location>
        <begin position="353"/>
        <end position="514"/>
    </location>
</feature>
<dbReference type="InterPro" id="IPR048631">
    <property type="entry name" value="SecD_1st"/>
</dbReference>
<keyword evidence="7 9" id="KW-0811">Translocation</keyword>
<evidence type="ECO:0000256" key="7">
    <source>
        <dbReference type="ARBA" id="ARBA00023010"/>
    </source>
</evidence>
<feature type="domain" description="SecDF P1 head subdomain" evidence="12">
    <location>
        <begin position="242"/>
        <end position="349"/>
    </location>
</feature>
<dbReference type="InterPro" id="IPR048634">
    <property type="entry name" value="SecD_SecF_C"/>
</dbReference>
<dbReference type="InterPro" id="IPR054384">
    <property type="entry name" value="SecDF_P1_head"/>
</dbReference>
<keyword evidence="14" id="KW-1185">Reference proteome</keyword>
<proteinExistence type="inferred from homology"/>
<reference evidence="13 14" key="1">
    <citation type="submission" date="2020-09" db="EMBL/GenBank/DDBJ databases">
        <authorList>
            <person name="Yoon J.-W."/>
        </authorList>
    </citation>
    <scope>NUCLEOTIDE SEQUENCE [LARGE SCALE GENOMIC DNA]</scope>
    <source>
        <strain evidence="13 14">KMU-140</strain>
    </source>
</reference>